<dbReference type="SUPFAM" id="SSF55073">
    <property type="entry name" value="Nucleotide cyclase"/>
    <property type="match status" value="1"/>
</dbReference>
<accession>A0ABZ0WNE0</accession>
<dbReference type="RefSeq" id="WP_198665247.1">
    <property type="nucleotide sequence ID" value="NZ_CP139965.1"/>
</dbReference>
<dbReference type="PANTHER" id="PTHR44757:SF2">
    <property type="entry name" value="BIOFILM ARCHITECTURE MAINTENANCE PROTEIN MBAA"/>
    <property type="match status" value="1"/>
</dbReference>
<dbReference type="Gene3D" id="3.30.70.270">
    <property type="match status" value="1"/>
</dbReference>
<reference evidence="3 4" key="1">
    <citation type="submission" date="2023-12" db="EMBL/GenBank/DDBJ databases">
        <title>Genome sequencing and assembly of bacterial species from a model synthetic community.</title>
        <authorList>
            <person name="Hogle S.L."/>
        </authorList>
    </citation>
    <scope>NUCLEOTIDE SEQUENCE [LARGE SCALE GENOMIC DNA]</scope>
    <source>
        <strain evidence="3 4">HAMBI 2494</strain>
    </source>
</reference>
<feature type="transmembrane region" description="Helical" evidence="1">
    <location>
        <begin position="102"/>
        <end position="123"/>
    </location>
</feature>
<dbReference type="Pfam" id="PF00990">
    <property type="entry name" value="GGDEF"/>
    <property type="match status" value="1"/>
</dbReference>
<name>A0ABZ0WNE0_9BURK</name>
<evidence type="ECO:0000313" key="4">
    <source>
        <dbReference type="Proteomes" id="UP001325479"/>
    </source>
</evidence>
<dbReference type="PANTHER" id="PTHR44757">
    <property type="entry name" value="DIGUANYLATE CYCLASE DGCP"/>
    <property type="match status" value="1"/>
</dbReference>
<keyword evidence="4" id="KW-1185">Reference proteome</keyword>
<feature type="transmembrane region" description="Helical" evidence="1">
    <location>
        <begin position="129"/>
        <end position="147"/>
    </location>
</feature>
<evidence type="ECO:0000313" key="3">
    <source>
        <dbReference type="EMBL" id="WQD78897.1"/>
    </source>
</evidence>
<feature type="domain" description="GGDEF" evidence="2">
    <location>
        <begin position="373"/>
        <end position="505"/>
    </location>
</feature>
<feature type="transmembrane region" description="Helical" evidence="1">
    <location>
        <begin position="63"/>
        <end position="81"/>
    </location>
</feature>
<dbReference type="PROSITE" id="PS50887">
    <property type="entry name" value="GGDEF"/>
    <property type="match status" value="1"/>
</dbReference>
<keyword evidence="3" id="KW-0548">Nucleotidyltransferase</keyword>
<dbReference type="InterPro" id="IPR000014">
    <property type="entry name" value="PAS"/>
</dbReference>
<dbReference type="Pfam" id="PF12860">
    <property type="entry name" value="PAS_7"/>
    <property type="match status" value="1"/>
</dbReference>
<feature type="transmembrane region" description="Helical" evidence="1">
    <location>
        <begin position="154"/>
        <end position="172"/>
    </location>
</feature>
<dbReference type="SMART" id="SM00091">
    <property type="entry name" value="PAS"/>
    <property type="match status" value="1"/>
</dbReference>
<keyword evidence="3" id="KW-0808">Transferase</keyword>
<dbReference type="InterPro" id="IPR035965">
    <property type="entry name" value="PAS-like_dom_sf"/>
</dbReference>
<dbReference type="GO" id="GO:0052621">
    <property type="term" value="F:diguanylate cyclase activity"/>
    <property type="evidence" value="ECO:0007669"/>
    <property type="project" value="UniProtKB-EC"/>
</dbReference>
<evidence type="ECO:0000256" key="1">
    <source>
        <dbReference type="SAM" id="Phobius"/>
    </source>
</evidence>
<dbReference type="SUPFAM" id="SSF55785">
    <property type="entry name" value="PYP-like sensor domain (PAS domain)"/>
    <property type="match status" value="1"/>
</dbReference>
<protein>
    <submittedName>
        <fullName evidence="3">Diguanylate cyclase</fullName>
        <ecNumber evidence="3">2.7.7.65</ecNumber>
    </submittedName>
</protein>
<gene>
    <name evidence="3" type="ORF">U0042_04080</name>
</gene>
<dbReference type="Gene3D" id="3.30.450.20">
    <property type="entry name" value="PAS domain"/>
    <property type="match status" value="1"/>
</dbReference>
<dbReference type="EC" id="2.7.7.65" evidence="3"/>
<dbReference type="InterPro" id="IPR043128">
    <property type="entry name" value="Rev_trsase/Diguanyl_cyclase"/>
</dbReference>
<keyword evidence="1" id="KW-0812">Transmembrane</keyword>
<dbReference type="InterPro" id="IPR000160">
    <property type="entry name" value="GGDEF_dom"/>
</dbReference>
<dbReference type="InterPro" id="IPR029787">
    <property type="entry name" value="Nucleotide_cyclase"/>
</dbReference>
<keyword evidence="1" id="KW-0472">Membrane</keyword>
<dbReference type="CDD" id="cd01949">
    <property type="entry name" value="GGDEF"/>
    <property type="match status" value="1"/>
</dbReference>
<proteinExistence type="predicted"/>
<dbReference type="NCBIfam" id="TIGR00254">
    <property type="entry name" value="GGDEF"/>
    <property type="match status" value="1"/>
</dbReference>
<dbReference type="SMART" id="SM00267">
    <property type="entry name" value="GGDEF"/>
    <property type="match status" value="1"/>
</dbReference>
<evidence type="ECO:0000259" key="2">
    <source>
        <dbReference type="PROSITE" id="PS50887"/>
    </source>
</evidence>
<dbReference type="EMBL" id="CP139965">
    <property type="protein sequence ID" value="WQD78897.1"/>
    <property type="molecule type" value="Genomic_DNA"/>
</dbReference>
<keyword evidence="1" id="KW-1133">Transmembrane helix</keyword>
<dbReference type="Proteomes" id="UP001325479">
    <property type="component" value="Chromosome"/>
</dbReference>
<dbReference type="InterPro" id="IPR052155">
    <property type="entry name" value="Biofilm_reg_signaling"/>
</dbReference>
<sequence length="520" mass="56042">MSDGPFILDSILATPPCGKTTVAGSIRASLLSTLFENTQPLLLSGIASTFVAFVALARLHHLWAALWIVTDLAILATRLVIIRGFMARSRKEVVDPMPCARGYAPAGLVACVSFGLGTMACVMSGDAQLATLAIMVTAGILGGIASRNAAVPRLAITQLCLGALPIGLGGLLAWRGGWWILMPPLGLYLAAMVSVVRRHYTGLVALMSAEQKHAELAARFDAALAHMPLGLCTLDNANRVVIANRRTAQLFGATVEALKLNVPLPEFIGHVGLVRFGETLRQELVKRCTAWLAREAGPLDLELTDGRQLEMTRNPVPDGSSVIIIEDVTQRREAQAQILYWASHDPLTGLLNRRDLCEQLERLLAIRDREPQATVAVMYLDLDGFKQVNDALGHHAGDEVLRMVSERLRRLLRQGEIVARLGGDEFAIVIESATRALGAALARRIIQQVSGPYRLQSGTLARIGVSIGISFATPDDTMEVLMKRADAALYHAKEAGKGTFRFHTMDDAEETAAADNVAGS</sequence>
<organism evidence="3 4">
    <name type="scientific">Paraburkholderia kururiensis</name>
    <dbReference type="NCBI Taxonomy" id="984307"/>
    <lineage>
        <taxon>Bacteria</taxon>
        <taxon>Pseudomonadati</taxon>
        <taxon>Pseudomonadota</taxon>
        <taxon>Betaproteobacteria</taxon>
        <taxon>Burkholderiales</taxon>
        <taxon>Burkholderiaceae</taxon>
        <taxon>Paraburkholderia</taxon>
    </lineage>
</organism>